<evidence type="ECO:0000313" key="2">
    <source>
        <dbReference type="Proteomes" id="UP000193200"/>
    </source>
</evidence>
<evidence type="ECO:0000313" key="1">
    <source>
        <dbReference type="EMBL" id="SLN46065.1"/>
    </source>
</evidence>
<accession>A0A1Y5SSM1</accession>
<dbReference type="AlphaFoldDB" id="A0A1Y5SSM1"/>
<reference evidence="1 2" key="1">
    <citation type="submission" date="2017-03" db="EMBL/GenBank/DDBJ databases">
        <authorList>
            <person name="Afonso C.L."/>
            <person name="Miller P.J."/>
            <person name="Scott M.A."/>
            <person name="Spackman E."/>
            <person name="Goraichik I."/>
            <person name="Dimitrov K.M."/>
            <person name="Suarez D.L."/>
            <person name="Swayne D.E."/>
        </authorList>
    </citation>
    <scope>NUCLEOTIDE SEQUENCE [LARGE SCALE GENOMIC DNA]</scope>
    <source>
        <strain evidence="1 2">CECT 7691</strain>
    </source>
</reference>
<dbReference type="EMBL" id="FWFR01000001">
    <property type="protein sequence ID" value="SLN46065.1"/>
    <property type="molecule type" value="Genomic_DNA"/>
</dbReference>
<dbReference type="InParanoid" id="A0A1Y5SSM1"/>
<dbReference type="RefSeq" id="WP_085883187.1">
    <property type="nucleotide sequence ID" value="NZ_FWFR01000001.1"/>
</dbReference>
<name>A0A1Y5SSM1_9PROT</name>
<organism evidence="1 2">
    <name type="scientific">Oceanibacterium hippocampi</name>
    <dbReference type="NCBI Taxonomy" id="745714"/>
    <lineage>
        <taxon>Bacteria</taxon>
        <taxon>Pseudomonadati</taxon>
        <taxon>Pseudomonadota</taxon>
        <taxon>Alphaproteobacteria</taxon>
        <taxon>Sneathiellales</taxon>
        <taxon>Sneathiellaceae</taxon>
        <taxon>Oceanibacterium</taxon>
    </lineage>
</organism>
<keyword evidence="2" id="KW-1185">Reference proteome</keyword>
<dbReference type="Proteomes" id="UP000193200">
    <property type="component" value="Unassembled WGS sequence"/>
</dbReference>
<gene>
    <name evidence="1" type="ORF">OCH7691_01977</name>
</gene>
<evidence type="ECO:0008006" key="3">
    <source>
        <dbReference type="Google" id="ProtNLM"/>
    </source>
</evidence>
<proteinExistence type="predicted"/>
<protein>
    <recommendedName>
        <fullName evidence="3">STAS/SEC14 domain-containing protein</fullName>
    </recommendedName>
</protein>
<sequence>MFEITRLRRAPDGFHIRFHGAFEIADLSAAVEAVADLAVPGGPTLILSTFDNEADMIARHAEIDAGAARALAATLRRPLEIIGPGRGAAVLVNDFPFATGRMFSGYVEGVSRREFAVFREVASARRWLGIDIPPAG</sequence>